<reference evidence="2 3" key="1">
    <citation type="submission" date="2021-03" db="EMBL/GenBank/DDBJ databases">
        <title>Sequencing the genomes of 1000 actinobacteria strains.</title>
        <authorList>
            <person name="Klenk H.-P."/>
        </authorList>
    </citation>
    <scope>NUCLEOTIDE SEQUENCE [LARGE SCALE GENOMIC DNA]</scope>
    <source>
        <strain evidence="2 3">DSM 45510</strain>
    </source>
</reference>
<dbReference type="EMBL" id="JAGGMS010000001">
    <property type="protein sequence ID" value="MBP2186858.1"/>
    <property type="molecule type" value="Genomic_DNA"/>
</dbReference>
<proteinExistence type="predicted"/>
<organism evidence="2 3">
    <name type="scientific">Amycolatopsis magusensis</name>
    <dbReference type="NCBI Taxonomy" id="882444"/>
    <lineage>
        <taxon>Bacteria</taxon>
        <taxon>Bacillati</taxon>
        <taxon>Actinomycetota</taxon>
        <taxon>Actinomycetes</taxon>
        <taxon>Pseudonocardiales</taxon>
        <taxon>Pseudonocardiaceae</taxon>
        <taxon>Amycolatopsis</taxon>
    </lineage>
</organism>
<dbReference type="RefSeq" id="WP_209670213.1">
    <property type="nucleotide sequence ID" value="NZ_JAGGMS010000001.1"/>
</dbReference>
<keyword evidence="3" id="KW-1185">Reference proteome</keyword>
<evidence type="ECO:0000313" key="3">
    <source>
        <dbReference type="Proteomes" id="UP000741013"/>
    </source>
</evidence>
<evidence type="ECO:0000259" key="1">
    <source>
        <dbReference type="Pfam" id="PF01402"/>
    </source>
</evidence>
<dbReference type="InterPro" id="IPR013321">
    <property type="entry name" value="Arc_rbn_hlx_hlx"/>
</dbReference>
<gene>
    <name evidence="2" type="ORF">JOM49_008384</name>
</gene>
<dbReference type="Pfam" id="PF01402">
    <property type="entry name" value="RHH_1"/>
    <property type="match status" value="1"/>
</dbReference>
<dbReference type="Gene3D" id="1.10.1220.10">
    <property type="entry name" value="Met repressor-like"/>
    <property type="match status" value="1"/>
</dbReference>
<dbReference type="InterPro" id="IPR002145">
    <property type="entry name" value="CopG"/>
</dbReference>
<evidence type="ECO:0000313" key="2">
    <source>
        <dbReference type="EMBL" id="MBP2186858.1"/>
    </source>
</evidence>
<feature type="domain" description="Ribbon-helix-helix protein CopG" evidence="1">
    <location>
        <begin position="35"/>
        <end position="69"/>
    </location>
</feature>
<comment type="caution">
    <text evidence="2">The sequence shown here is derived from an EMBL/GenBank/DDBJ whole genome shotgun (WGS) entry which is preliminary data.</text>
</comment>
<name>A0ABS4Q5A3_9PSEU</name>
<sequence>MVPDKGVANRVGTRVVSREPQPQGLTALGKDLRTRVSSDTYEATEKIARKRGVSMAHIVRQAVENYLEKAR</sequence>
<protein>
    <recommendedName>
        <fullName evidence="1">Ribbon-helix-helix protein CopG domain-containing protein</fullName>
    </recommendedName>
</protein>
<accession>A0ABS4Q5A3</accession>
<dbReference type="Proteomes" id="UP000741013">
    <property type="component" value="Unassembled WGS sequence"/>
</dbReference>